<evidence type="ECO:0000313" key="1">
    <source>
        <dbReference type="EMBL" id="QBK88803.1"/>
    </source>
</evidence>
<dbReference type="EMBL" id="MK500399">
    <property type="protein sequence ID" value="QBK88803.1"/>
    <property type="molecule type" value="Genomic_DNA"/>
</dbReference>
<sequence>MYINNIYQSKFLKYPLTDNEYKNINNVWKFLKIFKKKYLFLANYRKYVINNIRNTYTIDEFYMYESILNKIFWNLRWLVFPLVHNINLSESEYQKIIMNNYDNATSIPQSLLLCKFEKYKNDDDLENKLYSNDVYTSGNYYRSFINKLIIIDKKNKILISKPLEGSSNIFAKNYFNLLTITILFNKKLYKKIMTGPYLLRYRKFINKLFDGYYYQFDYGFPNLNYCVYTFGTKEDRINRIRKMYYNYHPNVQSRMWSRLIK</sequence>
<name>A0A481YZX4_9VIRU</name>
<protein>
    <submittedName>
        <fullName evidence="1">Uncharacterized protein</fullName>
    </submittedName>
</protein>
<accession>A0A481YZX4</accession>
<proteinExistence type="predicted"/>
<organism evidence="1">
    <name type="scientific">Mimivirus LCMiAC01</name>
    <dbReference type="NCBI Taxonomy" id="2506608"/>
    <lineage>
        <taxon>Viruses</taxon>
        <taxon>Varidnaviria</taxon>
        <taxon>Bamfordvirae</taxon>
        <taxon>Nucleocytoviricota</taxon>
        <taxon>Megaviricetes</taxon>
        <taxon>Imitervirales</taxon>
        <taxon>Mimiviridae</taxon>
        <taxon>Klosneuvirinae</taxon>
    </lineage>
</organism>
<reference evidence="1" key="1">
    <citation type="journal article" date="2019" name="MBio">
        <title>Virus Genomes from Deep Sea Sediments Expand the Ocean Megavirome and Support Independent Origins of Viral Gigantism.</title>
        <authorList>
            <person name="Backstrom D."/>
            <person name="Yutin N."/>
            <person name="Jorgensen S.L."/>
            <person name="Dharamshi J."/>
            <person name="Homa F."/>
            <person name="Zaremba-Niedwiedzka K."/>
            <person name="Spang A."/>
            <person name="Wolf Y.I."/>
            <person name="Koonin E.V."/>
            <person name="Ettema T.J."/>
        </authorList>
    </citation>
    <scope>NUCLEOTIDE SEQUENCE</scope>
</reference>
<gene>
    <name evidence="1" type="ORF">LCMiAC01_04850</name>
</gene>